<feature type="transmembrane region" description="Helical" evidence="6">
    <location>
        <begin position="315"/>
        <end position="334"/>
    </location>
</feature>
<feature type="transmembrane region" description="Helical" evidence="6">
    <location>
        <begin position="340"/>
        <end position="362"/>
    </location>
</feature>
<dbReference type="InterPro" id="IPR030191">
    <property type="entry name" value="CodB"/>
</dbReference>
<protein>
    <submittedName>
        <fullName evidence="7">Cytosine permease</fullName>
    </submittedName>
</protein>
<evidence type="ECO:0000256" key="2">
    <source>
        <dbReference type="ARBA" id="ARBA00008974"/>
    </source>
</evidence>
<evidence type="ECO:0000256" key="1">
    <source>
        <dbReference type="ARBA" id="ARBA00004141"/>
    </source>
</evidence>
<evidence type="ECO:0000256" key="6">
    <source>
        <dbReference type="SAM" id="Phobius"/>
    </source>
</evidence>
<proteinExistence type="inferred from homology"/>
<feature type="transmembrane region" description="Helical" evidence="6">
    <location>
        <begin position="267"/>
        <end position="289"/>
    </location>
</feature>
<keyword evidence="8" id="KW-1185">Reference proteome</keyword>
<dbReference type="CDD" id="cd11484">
    <property type="entry name" value="SLC-NCS1sbd_CobB-like"/>
    <property type="match status" value="1"/>
</dbReference>
<evidence type="ECO:0000313" key="8">
    <source>
        <dbReference type="Proteomes" id="UP000284841"/>
    </source>
</evidence>
<evidence type="ECO:0000256" key="3">
    <source>
        <dbReference type="ARBA" id="ARBA00022692"/>
    </source>
</evidence>
<feature type="transmembrane region" description="Helical" evidence="6">
    <location>
        <begin position="236"/>
        <end position="261"/>
    </location>
</feature>
<dbReference type="EMBL" id="QRMS01000001">
    <property type="protein sequence ID" value="RHJ90041.1"/>
    <property type="molecule type" value="Genomic_DNA"/>
</dbReference>
<comment type="caution">
    <text evidence="7">The sequence shown here is derived from an EMBL/GenBank/DDBJ whole genome shotgun (WGS) entry which is preliminary data.</text>
</comment>
<dbReference type="Pfam" id="PF02133">
    <property type="entry name" value="Transp_cyt_pur"/>
    <property type="match status" value="1"/>
</dbReference>
<feature type="transmembrane region" description="Helical" evidence="6">
    <location>
        <begin position="24"/>
        <end position="44"/>
    </location>
</feature>
<dbReference type="GO" id="GO:0005886">
    <property type="term" value="C:plasma membrane"/>
    <property type="evidence" value="ECO:0007669"/>
    <property type="project" value="TreeGrafter"/>
</dbReference>
<dbReference type="Proteomes" id="UP000284841">
    <property type="component" value="Unassembled WGS sequence"/>
</dbReference>
<feature type="transmembrane region" description="Helical" evidence="6">
    <location>
        <begin position="56"/>
        <end position="76"/>
    </location>
</feature>
<feature type="transmembrane region" description="Helical" evidence="6">
    <location>
        <begin position="203"/>
        <end position="224"/>
    </location>
</feature>
<evidence type="ECO:0000256" key="4">
    <source>
        <dbReference type="ARBA" id="ARBA00022989"/>
    </source>
</evidence>
<feature type="transmembrane region" description="Helical" evidence="6">
    <location>
        <begin position="163"/>
        <end position="183"/>
    </location>
</feature>
<evidence type="ECO:0000313" key="7">
    <source>
        <dbReference type="EMBL" id="RHJ90041.1"/>
    </source>
</evidence>
<dbReference type="PANTHER" id="PTHR30569:SF0">
    <property type="entry name" value="CYTOSINE PERMEASE"/>
    <property type="match status" value="1"/>
</dbReference>
<dbReference type="InterPro" id="IPR001248">
    <property type="entry name" value="Pur-cyt_permease"/>
</dbReference>
<keyword evidence="5 6" id="KW-0472">Membrane</keyword>
<dbReference type="AlphaFoldDB" id="A0A415E8F4"/>
<sequence>MNESKGTMESVTLSRVPDEQRKNWWTVALIQAGIMISIPCLMVGSTLASSLSIGEAIIAIIVGFAIAVFFMTLIGMQSSDLGRPMCVVASSAFGKTGVRIFMMILFSAALICWFGYQTVVCGEAFSNLLSKFFGVHFSVTASIIIWGIIMLVTAVWGINALGWLNDIAIPALIIVIGIASVIAFKTYGTAALAGYQPPAETQISVIAGIAMAFGGQSCGMVVTGDITRFQKTRKDTALATILGVFPISIMMIILGYILSVMTGDSDISNILCTLGLPVLGMLVLIAATWTTNTTNSYSAGIDMVMLFNSSDKSRVIMTVIAGALGTILALTGIMYHFGTFLTLCGDAFGPVAGVMVADYWIVRKGDPEKWFYKDGFDWVGIISWVAGVVFTFIFGTDYAIFIGIVISFVLYLVLRKLIREKQNVVDETEL</sequence>
<comment type="similarity">
    <text evidence="2">Belongs to the purine-cytosine permease (2.A.39) family.</text>
</comment>
<comment type="subcellular location">
    <subcellularLocation>
        <location evidence="1">Membrane</location>
        <topology evidence="1">Multi-pass membrane protein</topology>
    </subcellularLocation>
</comment>
<name>A0A415E8F4_9FIRM</name>
<organism evidence="7 8">
    <name type="scientific">Emergencia timonensis</name>
    <dbReference type="NCBI Taxonomy" id="1776384"/>
    <lineage>
        <taxon>Bacteria</taxon>
        <taxon>Bacillati</taxon>
        <taxon>Bacillota</taxon>
        <taxon>Clostridia</taxon>
        <taxon>Peptostreptococcales</taxon>
        <taxon>Anaerovoracaceae</taxon>
        <taxon>Emergencia</taxon>
    </lineage>
</organism>
<feature type="transmembrane region" description="Helical" evidence="6">
    <location>
        <begin position="97"/>
        <end position="116"/>
    </location>
</feature>
<dbReference type="GO" id="GO:0015209">
    <property type="term" value="F:cytosine transmembrane transporter activity"/>
    <property type="evidence" value="ECO:0007669"/>
    <property type="project" value="InterPro"/>
</dbReference>
<dbReference type="Gene3D" id="1.10.4160.10">
    <property type="entry name" value="Hydantoin permease"/>
    <property type="match status" value="1"/>
</dbReference>
<feature type="transmembrane region" description="Helical" evidence="6">
    <location>
        <begin position="374"/>
        <end position="392"/>
    </location>
</feature>
<keyword evidence="4 6" id="KW-1133">Transmembrane helix</keyword>
<dbReference type="PANTHER" id="PTHR30569">
    <property type="entry name" value="CYTOSINE TRANSPORTER CODB"/>
    <property type="match status" value="1"/>
</dbReference>
<dbReference type="STRING" id="1776384.GCA_900086585_03437"/>
<dbReference type="OrthoDB" id="9780088at2"/>
<dbReference type="RefSeq" id="WP_118334205.1">
    <property type="nucleotide sequence ID" value="NZ_AP025567.1"/>
</dbReference>
<evidence type="ECO:0000256" key="5">
    <source>
        <dbReference type="ARBA" id="ARBA00023136"/>
    </source>
</evidence>
<gene>
    <name evidence="7" type="ORF">DW099_05690</name>
</gene>
<keyword evidence="3 6" id="KW-0812">Transmembrane</keyword>
<accession>A0A415E8F4</accession>
<feature type="transmembrane region" description="Helical" evidence="6">
    <location>
        <begin position="398"/>
        <end position="414"/>
    </location>
</feature>
<feature type="transmembrane region" description="Helical" evidence="6">
    <location>
        <begin position="136"/>
        <end position="156"/>
    </location>
</feature>
<reference evidence="7 8" key="1">
    <citation type="submission" date="2018-08" db="EMBL/GenBank/DDBJ databases">
        <title>A genome reference for cultivated species of the human gut microbiota.</title>
        <authorList>
            <person name="Zou Y."/>
            <person name="Xue W."/>
            <person name="Luo G."/>
        </authorList>
    </citation>
    <scope>NUCLEOTIDE SEQUENCE [LARGE SCALE GENOMIC DNA]</scope>
    <source>
        <strain evidence="7 8">AM07-24</strain>
    </source>
</reference>